<keyword evidence="1" id="KW-0560">Oxidoreductase</keyword>
<dbReference type="STRING" id="1149755.A0A2J6S7X7"/>
<feature type="domain" description="NADP-dependent oxidoreductase" evidence="2">
    <location>
        <begin position="7"/>
        <end position="311"/>
    </location>
</feature>
<dbReference type="InterPro" id="IPR020471">
    <property type="entry name" value="AKR"/>
</dbReference>
<accession>A0A2J6S7X7</accession>
<dbReference type="PANTHER" id="PTHR43364">
    <property type="entry name" value="NADH-SPECIFIC METHYLGLYOXAL REDUCTASE-RELATED"/>
    <property type="match status" value="1"/>
</dbReference>
<dbReference type="PANTHER" id="PTHR43364:SF4">
    <property type="entry name" value="NAD(P)-LINKED OXIDOREDUCTASE SUPERFAMILY PROTEIN"/>
    <property type="match status" value="1"/>
</dbReference>
<name>A0A2J6S7X7_HYAVF</name>
<proteinExistence type="predicted"/>
<protein>
    <submittedName>
        <fullName evidence="3">Aflatoxin B1 aldehyde reductase member 2</fullName>
    </submittedName>
</protein>
<dbReference type="GO" id="GO:0016491">
    <property type="term" value="F:oxidoreductase activity"/>
    <property type="evidence" value="ECO:0007669"/>
    <property type="project" value="UniProtKB-KW"/>
</dbReference>
<sequence length="329" mass="37242">MSKQINLIYGAVRLGFSDSGLLNPEDATDENYKLIFELLKKHGVNHLDTGRLHGNAEERLGLLTADTDYGFSIDTKWVGGFFDPTSITKERIIADAKDSLSKLGVKKIHTFYLHSPFRNAEIEDTLVGVNEAYKMGIFKHFGLSNFSPAQVQQVYDVCKANRLVLPTVYEGLYNPVNRKTEEELLPLLRKLGIRFNAYGVLAAGFLTKTREHVVNHEGRFSKDQFRGIYAKMYNNSPFLDAHDEWGRIANEEGVTRLELTYRWMSYHSSLRAELGDGILLGGRLGQLEETFHAIAQGALSEEAVEKIQKLWVKLEPHVNYIDNLGAMMQ</sequence>
<dbReference type="OrthoDB" id="2310150at2759"/>
<gene>
    <name evidence="3" type="ORF">L207DRAFT_417577</name>
</gene>
<keyword evidence="4" id="KW-1185">Reference proteome</keyword>
<evidence type="ECO:0000313" key="4">
    <source>
        <dbReference type="Proteomes" id="UP000235786"/>
    </source>
</evidence>
<dbReference type="Proteomes" id="UP000235786">
    <property type="component" value="Unassembled WGS sequence"/>
</dbReference>
<evidence type="ECO:0000256" key="1">
    <source>
        <dbReference type="ARBA" id="ARBA00023002"/>
    </source>
</evidence>
<dbReference type="PRINTS" id="PR00069">
    <property type="entry name" value="ALDKETRDTASE"/>
</dbReference>
<evidence type="ECO:0000259" key="2">
    <source>
        <dbReference type="Pfam" id="PF00248"/>
    </source>
</evidence>
<organism evidence="3 4">
    <name type="scientific">Hyaloscypha variabilis (strain UAMH 11265 / GT02V1 / F)</name>
    <name type="common">Meliniomyces variabilis</name>
    <dbReference type="NCBI Taxonomy" id="1149755"/>
    <lineage>
        <taxon>Eukaryota</taxon>
        <taxon>Fungi</taxon>
        <taxon>Dikarya</taxon>
        <taxon>Ascomycota</taxon>
        <taxon>Pezizomycotina</taxon>
        <taxon>Leotiomycetes</taxon>
        <taxon>Helotiales</taxon>
        <taxon>Hyaloscyphaceae</taxon>
        <taxon>Hyaloscypha</taxon>
        <taxon>Hyaloscypha variabilis</taxon>
    </lineage>
</organism>
<dbReference type="Gene3D" id="3.20.20.100">
    <property type="entry name" value="NADP-dependent oxidoreductase domain"/>
    <property type="match status" value="1"/>
</dbReference>
<dbReference type="InterPro" id="IPR023210">
    <property type="entry name" value="NADP_OxRdtase_dom"/>
</dbReference>
<dbReference type="InterPro" id="IPR036812">
    <property type="entry name" value="NAD(P)_OxRdtase_dom_sf"/>
</dbReference>
<dbReference type="SUPFAM" id="SSF51430">
    <property type="entry name" value="NAD(P)-linked oxidoreductase"/>
    <property type="match status" value="1"/>
</dbReference>
<dbReference type="AlphaFoldDB" id="A0A2J6S7X7"/>
<dbReference type="Pfam" id="PF00248">
    <property type="entry name" value="Aldo_ket_red"/>
    <property type="match status" value="1"/>
</dbReference>
<reference evidence="3 4" key="1">
    <citation type="submission" date="2016-04" db="EMBL/GenBank/DDBJ databases">
        <title>A degradative enzymes factory behind the ericoid mycorrhizal symbiosis.</title>
        <authorList>
            <consortium name="DOE Joint Genome Institute"/>
            <person name="Martino E."/>
            <person name="Morin E."/>
            <person name="Grelet G."/>
            <person name="Kuo A."/>
            <person name="Kohler A."/>
            <person name="Daghino S."/>
            <person name="Barry K."/>
            <person name="Choi C."/>
            <person name="Cichocki N."/>
            <person name="Clum A."/>
            <person name="Copeland A."/>
            <person name="Hainaut M."/>
            <person name="Haridas S."/>
            <person name="Labutti K."/>
            <person name="Lindquist E."/>
            <person name="Lipzen A."/>
            <person name="Khouja H.-R."/>
            <person name="Murat C."/>
            <person name="Ohm R."/>
            <person name="Olson A."/>
            <person name="Spatafora J."/>
            <person name="Veneault-Fourrey C."/>
            <person name="Henrissat B."/>
            <person name="Grigoriev I."/>
            <person name="Martin F."/>
            <person name="Perotto S."/>
        </authorList>
    </citation>
    <scope>NUCLEOTIDE SEQUENCE [LARGE SCALE GENOMIC DNA]</scope>
    <source>
        <strain evidence="3 4">F</strain>
    </source>
</reference>
<evidence type="ECO:0000313" key="3">
    <source>
        <dbReference type="EMBL" id="PMD46875.1"/>
    </source>
</evidence>
<dbReference type="EMBL" id="KZ613939">
    <property type="protein sequence ID" value="PMD46875.1"/>
    <property type="molecule type" value="Genomic_DNA"/>
</dbReference>
<dbReference type="InterPro" id="IPR050523">
    <property type="entry name" value="AKR_Detox_Biosynth"/>
</dbReference>